<evidence type="ECO:0000256" key="3">
    <source>
        <dbReference type="SAM" id="SignalP"/>
    </source>
</evidence>
<dbReference type="InterPro" id="IPR000914">
    <property type="entry name" value="SBP_5_dom"/>
</dbReference>
<dbReference type="RefSeq" id="WP_284197964.1">
    <property type="nucleotide sequence ID" value="NZ_BSOG01000006.1"/>
</dbReference>
<dbReference type="PANTHER" id="PTHR30290">
    <property type="entry name" value="PERIPLASMIC BINDING COMPONENT OF ABC TRANSPORTER"/>
    <property type="match status" value="1"/>
</dbReference>
<organism evidence="5 6">
    <name type="scientific">Chitinimonas prasina</name>
    <dbReference type="NCBI Taxonomy" id="1434937"/>
    <lineage>
        <taxon>Bacteria</taxon>
        <taxon>Pseudomonadati</taxon>
        <taxon>Pseudomonadota</taxon>
        <taxon>Betaproteobacteria</taxon>
        <taxon>Neisseriales</taxon>
        <taxon>Chitinibacteraceae</taxon>
        <taxon>Chitinimonas</taxon>
    </lineage>
</organism>
<dbReference type="SUPFAM" id="SSF53850">
    <property type="entry name" value="Periplasmic binding protein-like II"/>
    <property type="match status" value="1"/>
</dbReference>
<dbReference type="PROSITE" id="PS01040">
    <property type="entry name" value="SBP_BACTERIAL_5"/>
    <property type="match status" value="1"/>
</dbReference>
<name>A0ABQ5YJW2_9NEIS</name>
<dbReference type="PIRSF" id="PIRSF002741">
    <property type="entry name" value="MppA"/>
    <property type="match status" value="1"/>
</dbReference>
<dbReference type="EMBL" id="BSOG01000006">
    <property type="protein sequence ID" value="GLR14891.1"/>
    <property type="molecule type" value="Genomic_DNA"/>
</dbReference>
<comment type="caution">
    <text evidence="5">The sequence shown here is derived from an EMBL/GenBank/DDBJ whole genome shotgun (WGS) entry which is preliminary data.</text>
</comment>
<dbReference type="InterPro" id="IPR023765">
    <property type="entry name" value="SBP_5_CS"/>
</dbReference>
<feature type="domain" description="Solute-binding protein family 5" evidence="4">
    <location>
        <begin position="69"/>
        <end position="446"/>
    </location>
</feature>
<evidence type="ECO:0000313" key="5">
    <source>
        <dbReference type="EMBL" id="GLR14891.1"/>
    </source>
</evidence>
<dbReference type="Proteomes" id="UP001156706">
    <property type="component" value="Unassembled WGS sequence"/>
</dbReference>
<comment type="similarity">
    <text evidence="1">Belongs to the bacterial solute-binding protein 5 family.</text>
</comment>
<feature type="chain" id="PRO_5045984625" evidence="3">
    <location>
        <begin position="23"/>
        <end position="527"/>
    </location>
</feature>
<dbReference type="PANTHER" id="PTHR30290:SF38">
    <property type="entry name" value="D,D-DIPEPTIDE-BINDING PERIPLASMIC PROTEIN DDPA-RELATED"/>
    <property type="match status" value="1"/>
</dbReference>
<feature type="signal peptide" evidence="3">
    <location>
        <begin position="1"/>
        <end position="22"/>
    </location>
</feature>
<dbReference type="Gene3D" id="3.10.105.10">
    <property type="entry name" value="Dipeptide-binding Protein, Domain 3"/>
    <property type="match status" value="1"/>
</dbReference>
<gene>
    <name evidence="5" type="ORF">GCM10007907_36810</name>
</gene>
<dbReference type="Pfam" id="PF00496">
    <property type="entry name" value="SBP_bac_5"/>
    <property type="match status" value="1"/>
</dbReference>
<reference evidence="6" key="1">
    <citation type="journal article" date="2019" name="Int. J. Syst. Evol. Microbiol.">
        <title>The Global Catalogue of Microorganisms (GCM) 10K type strain sequencing project: providing services to taxonomists for standard genome sequencing and annotation.</title>
        <authorList>
            <consortium name="The Broad Institute Genomics Platform"/>
            <consortium name="The Broad Institute Genome Sequencing Center for Infectious Disease"/>
            <person name="Wu L."/>
            <person name="Ma J."/>
        </authorList>
    </citation>
    <scope>NUCLEOTIDE SEQUENCE [LARGE SCALE GENOMIC DNA]</scope>
    <source>
        <strain evidence="6">NBRC 110044</strain>
    </source>
</reference>
<proteinExistence type="inferred from homology"/>
<dbReference type="Gene3D" id="3.90.76.10">
    <property type="entry name" value="Dipeptide-binding Protein, Domain 1"/>
    <property type="match status" value="1"/>
</dbReference>
<evidence type="ECO:0000259" key="4">
    <source>
        <dbReference type="Pfam" id="PF00496"/>
    </source>
</evidence>
<sequence>MLFRSRLGLALLCSSLAVNLLAAQPLVFCADADPDGFDSALSDTAATHRAAAYPLYNRLVGYAPASGALVPELAEKWSMSADGRSWTFKLRRGVKFHTTAGFKPSRDFNADDVLWSVRRQVVTSHPGAATAPGGFPAALSGDWGALIRASEKIDAYTVRFVLAKPYAPFPALMASWPMSIVSAEYGNRLALAGQLARLSSEPVGTGPYQLLKYEKGAVIRYAAHPAYFRGRPAVDKLIFSINPDASVRMQKLRAGECHLSESLRPQDEAALSDAPKVRVVHYQPQITSFLAFNSQKKPFNDVRVRQALSLAIDRAAIVQAVYEGRAATGMLPYAPDTLWGAPSQPPIAPRLEQARKLLAEAGYPHGFETSIWARVGGGASNVNPRLTAELVQADWAKLGVKTRLVAMEAAELGRRGRLGEHAIVISGWMNSLDPDELYGNLLTCDAAQTSTARWCDKQFDSLIDAARATQQQAKRAKLYEAAAQHFLTAAPWAVLAYPKAALAHDARLKGVMPSPAAPFSFERLRWP</sequence>
<evidence type="ECO:0000256" key="1">
    <source>
        <dbReference type="ARBA" id="ARBA00005695"/>
    </source>
</evidence>
<keyword evidence="2 3" id="KW-0732">Signal</keyword>
<dbReference type="InterPro" id="IPR039424">
    <property type="entry name" value="SBP_5"/>
</dbReference>
<dbReference type="InterPro" id="IPR030678">
    <property type="entry name" value="Peptide/Ni-bd"/>
</dbReference>
<dbReference type="Gene3D" id="3.40.190.10">
    <property type="entry name" value="Periplasmic binding protein-like II"/>
    <property type="match status" value="1"/>
</dbReference>
<evidence type="ECO:0000313" key="6">
    <source>
        <dbReference type="Proteomes" id="UP001156706"/>
    </source>
</evidence>
<evidence type="ECO:0000256" key="2">
    <source>
        <dbReference type="ARBA" id="ARBA00022729"/>
    </source>
</evidence>
<dbReference type="CDD" id="cd08493">
    <property type="entry name" value="PBP2_DppA_like"/>
    <property type="match status" value="1"/>
</dbReference>
<keyword evidence="6" id="KW-1185">Reference proteome</keyword>
<protein>
    <submittedName>
        <fullName evidence="5">ABC transporter substrate-binding protein</fullName>
    </submittedName>
</protein>
<accession>A0ABQ5YJW2</accession>